<feature type="transmembrane region" description="Helical" evidence="1">
    <location>
        <begin position="34"/>
        <end position="56"/>
    </location>
</feature>
<dbReference type="GO" id="GO:0016020">
    <property type="term" value="C:membrane"/>
    <property type="evidence" value="ECO:0007669"/>
    <property type="project" value="InterPro"/>
</dbReference>
<feature type="transmembrane region" description="Helical" evidence="1">
    <location>
        <begin position="6"/>
        <end position="27"/>
    </location>
</feature>
<dbReference type="Pfam" id="PF01066">
    <property type="entry name" value="CDP-OH_P_transf"/>
    <property type="match status" value="1"/>
</dbReference>
<keyword evidence="1" id="KW-0472">Membrane</keyword>
<organism evidence="2">
    <name type="scientific">marine metagenome</name>
    <dbReference type="NCBI Taxonomy" id="408172"/>
    <lineage>
        <taxon>unclassified sequences</taxon>
        <taxon>metagenomes</taxon>
        <taxon>ecological metagenomes</taxon>
    </lineage>
</organism>
<evidence type="ECO:0000313" key="2">
    <source>
        <dbReference type="EMBL" id="SUZ49286.1"/>
    </source>
</evidence>
<feature type="transmembrane region" description="Helical" evidence="1">
    <location>
        <begin position="134"/>
        <end position="156"/>
    </location>
</feature>
<evidence type="ECO:0008006" key="3">
    <source>
        <dbReference type="Google" id="ProtNLM"/>
    </source>
</evidence>
<accession>A0A381N3W0</accession>
<dbReference type="GO" id="GO:0016780">
    <property type="term" value="F:phosphotransferase activity, for other substituted phosphate groups"/>
    <property type="evidence" value="ECO:0007669"/>
    <property type="project" value="InterPro"/>
</dbReference>
<evidence type="ECO:0000256" key="1">
    <source>
        <dbReference type="SAM" id="Phobius"/>
    </source>
</evidence>
<dbReference type="EMBL" id="UINC01000111">
    <property type="protein sequence ID" value="SUZ49286.1"/>
    <property type="molecule type" value="Genomic_DNA"/>
</dbReference>
<dbReference type="PROSITE" id="PS51257">
    <property type="entry name" value="PROKAR_LIPOPROTEIN"/>
    <property type="match status" value="1"/>
</dbReference>
<protein>
    <recommendedName>
        <fullName evidence="3">CDP-alcohol phosphatidyltransferase C-terminal domain-containing protein</fullName>
    </recommendedName>
</protein>
<gene>
    <name evidence="2" type="ORF">METZ01_LOCUS2140</name>
</gene>
<dbReference type="InterPro" id="IPR043130">
    <property type="entry name" value="CDP-OH_PTrfase_TM_dom"/>
</dbReference>
<dbReference type="Gene3D" id="1.20.120.1760">
    <property type="match status" value="1"/>
</dbReference>
<keyword evidence="1" id="KW-1133">Transmembrane helix</keyword>
<feature type="transmembrane region" description="Helical" evidence="1">
    <location>
        <begin position="94"/>
        <end position="113"/>
    </location>
</feature>
<dbReference type="AlphaFoldDB" id="A0A381N3W0"/>
<dbReference type="GO" id="GO:0008654">
    <property type="term" value="P:phospholipid biosynthetic process"/>
    <property type="evidence" value="ECO:0007669"/>
    <property type="project" value="InterPro"/>
</dbReference>
<name>A0A381N3W0_9ZZZZ</name>
<reference evidence="2" key="1">
    <citation type="submission" date="2018-05" db="EMBL/GenBank/DDBJ databases">
        <authorList>
            <person name="Lanie J.A."/>
            <person name="Ng W.-L."/>
            <person name="Kazmierczak K.M."/>
            <person name="Andrzejewski T.M."/>
            <person name="Davidsen T.M."/>
            <person name="Wayne K.J."/>
            <person name="Tettelin H."/>
            <person name="Glass J.I."/>
            <person name="Rusch D."/>
            <person name="Podicherti R."/>
            <person name="Tsui H.-C.T."/>
            <person name="Winkler M.E."/>
        </authorList>
    </citation>
    <scope>NUCLEOTIDE SEQUENCE</scope>
</reference>
<sequence>MLVRVGISADFLTCLGLLMSVAACMFISQGQLRLGLTFLILTAIPDLLDGAVASAAGTSSKRGAFFDSTADRVTDGLLLCGVGWHLADSNGGKMALLPMAILAVSSLISYERAKAELLGYQAKGGLMERAERMVVLGFGLCFNAILIPVLWVMLALTSATALQRFFKVWRQASPDVPSSNRRG</sequence>
<proteinExistence type="predicted"/>
<keyword evidence="1" id="KW-0812">Transmembrane</keyword>
<dbReference type="InterPro" id="IPR000462">
    <property type="entry name" value="CDP-OH_P_trans"/>
</dbReference>